<dbReference type="InterPro" id="IPR050766">
    <property type="entry name" value="Bact_Lucif_Oxidored"/>
</dbReference>
<dbReference type="PANTHER" id="PTHR30137:SF6">
    <property type="entry name" value="LUCIFERASE-LIKE MONOOXYGENASE"/>
    <property type="match status" value="1"/>
</dbReference>
<dbReference type="PANTHER" id="PTHR30137">
    <property type="entry name" value="LUCIFERASE-LIKE MONOOXYGENASE"/>
    <property type="match status" value="1"/>
</dbReference>
<accession>A0ABX8UX97</accession>
<keyword evidence="4" id="KW-1185">Reference proteome</keyword>
<dbReference type="RefSeq" id="WP_219803493.1">
    <property type="nucleotide sequence ID" value="NZ_CP080096.1"/>
</dbReference>
<evidence type="ECO:0000313" key="4">
    <source>
        <dbReference type="Proteomes" id="UP000826462"/>
    </source>
</evidence>
<dbReference type="Proteomes" id="UP000826462">
    <property type="component" value="Chromosome 2"/>
</dbReference>
<name>A0ABX8UX97_9BURK</name>
<dbReference type="SUPFAM" id="SSF51679">
    <property type="entry name" value="Bacterial luciferase-like"/>
    <property type="match status" value="1"/>
</dbReference>
<dbReference type="Pfam" id="PF00296">
    <property type="entry name" value="Bac_luciferase"/>
    <property type="match status" value="1"/>
</dbReference>
<comment type="similarity">
    <text evidence="1">To bacterial alkanal monooxygenase alpha and beta chains.</text>
</comment>
<dbReference type="InterPro" id="IPR019949">
    <property type="entry name" value="CmoO-like"/>
</dbReference>
<dbReference type="InterPro" id="IPR011251">
    <property type="entry name" value="Luciferase-like_dom"/>
</dbReference>
<protein>
    <submittedName>
        <fullName evidence="3">LLM class flavin-dependent oxidoreductase</fullName>
    </submittedName>
</protein>
<proteinExistence type="predicted"/>
<sequence>MPNPIPFSVLDFAPIRAGETAAHALRQTVDMARLAETLGFLRYWVAEHHGVQTVASAATSVVIGHIAAHTSTLRVGSGGIMLPNHTPFMVAEQFGTLESLYPGRIDLGVGRASGSADAVTKALRSSQEARERFPDDLRELQSFFREPEPGNNLRAVPGAGLDVPIWVLASSPYSAQQAAALGLPLAFATHIGPDARDPAIAAYRSAFEPSAVLDKPYVVVAGVVTAAPTDEEARHLFSSMQQLSLRRLRSTPFAQLQPPIADFDTLPTEDERPRLDAALRAVITGGPQQVEQKLAKLIEETDADEVMVLSFIHDLDARRRSLEIVGKVRDSLNARRHALQ</sequence>
<dbReference type="InterPro" id="IPR036661">
    <property type="entry name" value="Luciferase-like_sf"/>
</dbReference>
<dbReference type="Gene3D" id="3.20.20.30">
    <property type="entry name" value="Luciferase-like domain"/>
    <property type="match status" value="1"/>
</dbReference>
<organism evidence="3 4">
    <name type="scientific">Paraburkholderia edwinii</name>
    <dbReference type="NCBI Taxonomy" id="2861782"/>
    <lineage>
        <taxon>Bacteria</taxon>
        <taxon>Pseudomonadati</taxon>
        <taxon>Pseudomonadota</taxon>
        <taxon>Betaproteobacteria</taxon>
        <taxon>Burkholderiales</taxon>
        <taxon>Burkholderiaceae</taxon>
        <taxon>Paraburkholderia</taxon>
    </lineage>
</organism>
<dbReference type="NCBIfam" id="TIGR03558">
    <property type="entry name" value="oxido_grp_1"/>
    <property type="match status" value="1"/>
</dbReference>
<evidence type="ECO:0000313" key="3">
    <source>
        <dbReference type="EMBL" id="QYD73638.1"/>
    </source>
</evidence>
<evidence type="ECO:0000259" key="2">
    <source>
        <dbReference type="Pfam" id="PF00296"/>
    </source>
</evidence>
<reference evidence="3 4" key="1">
    <citation type="submission" date="2021-07" db="EMBL/GenBank/DDBJ databases">
        <title>Paraburkholderia edwinii protects Aspergillus sp. from phenazines by acting as a toxin sponge.</title>
        <authorList>
            <person name="Dahlstrom K.M."/>
            <person name="Newman D.K."/>
        </authorList>
    </citation>
    <scope>NUCLEOTIDE SEQUENCE [LARGE SCALE GENOMIC DNA]</scope>
    <source>
        <strain evidence="3 4">Pe01</strain>
    </source>
</reference>
<feature type="domain" description="Luciferase-like" evidence="2">
    <location>
        <begin position="7"/>
        <end position="300"/>
    </location>
</feature>
<gene>
    <name evidence="3" type="ORF">KZJ38_28960</name>
</gene>
<evidence type="ECO:0000256" key="1">
    <source>
        <dbReference type="ARBA" id="ARBA00007789"/>
    </source>
</evidence>
<dbReference type="EMBL" id="CP080096">
    <property type="protein sequence ID" value="QYD73638.1"/>
    <property type="molecule type" value="Genomic_DNA"/>
</dbReference>